<evidence type="ECO:0000313" key="2">
    <source>
        <dbReference type="EMBL" id="RYR06809.1"/>
    </source>
</evidence>
<proteinExistence type="predicted"/>
<organism evidence="2 3">
    <name type="scientific">Arachis hypogaea</name>
    <name type="common">Peanut</name>
    <dbReference type="NCBI Taxonomy" id="3818"/>
    <lineage>
        <taxon>Eukaryota</taxon>
        <taxon>Viridiplantae</taxon>
        <taxon>Streptophyta</taxon>
        <taxon>Embryophyta</taxon>
        <taxon>Tracheophyta</taxon>
        <taxon>Spermatophyta</taxon>
        <taxon>Magnoliopsida</taxon>
        <taxon>eudicotyledons</taxon>
        <taxon>Gunneridae</taxon>
        <taxon>Pentapetalae</taxon>
        <taxon>rosids</taxon>
        <taxon>fabids</taxon>
        <taxon>Fabales</taxon>
        <taxon>Fabaceae</taxon>
        <taxon>Papilionoideae</taxon>
        <taxon>50 kb inversion clade</taxon>
        <taxon>dalbergioids sensu lato</taxon>
        <taxon>Dalbergieae</taxon>
        <taxon>Pterocarpus clade</taxon>
        <taxon>Arachis</taxon>
    </lineage>
</organism>
<comment type="caution">
    <text evidence="2">The sequence shown here is derived from an EMBL/GenBank/DDBJ whole genome shotgun (WGS) entry which is preliminary data.</text>
</comment>
<dbReference type="AlphaFoldDB" id="A0A444YXY9"/>
<evidence type="ECO:0000313" key="3">
    <source>
        <dbReference type="Proteomes" id="UP000289738"/>
    </source>
</evidence>
<reference evidence="2 3" key="1">
    <citation type="submission" date="2019-01" db="EMBL/GenBank/DDBJ databases">
        <title>Sequencing of cultivated peanut Arachis hypogaea provides insights into genome evolution and oil improvement.</title>
        <authorList>
            <person name="Chen X."/>
        </authorList>
    </citation>
    <scope>NUCLEOTIDE SEQUENCE [LARGE SCALE GENOMIC DNA]</scope>
    <source>
        <strain evidence="3">cv. Fuhuasheng</strain>
        <tissue evidence="2">Leaves</tissue>
    </source>
</reference>
<dbReference type="Gene3D" id="1.10.8.270">
    <property type="entry name" value="putative rabgap domain of human tbc1 domain family member 14 like domains"/>
    <property type="match status" value="1"/>
</dbReference>
<gene>
    <name evidence="2" type="ORF">Ahy_B05g074130</name>
</gene>
<dbReference type="SUPFAM" id="SSF47923">
    <property type="entry name" value="Ypt/Rab-GAP domain of gyp1p"/>
    <property type="match status" value="1"/>
</dbReference>
<dbReference type="InterPro" id="IPR035969">
    <property type="entry name" value="Rab-GAP_TBC_sf"/>
</dbReference>
<name>A0A444YXY9_ARAHY</name>
<dbReference type="PANTHER" id="PTHR22957:SF456">
    <property type="entry name" value="YPT_RAB-GAP DOMAIN OF GYP1P SUPERFAMILY PROTEIN"/>
    <property type="match status" value="1"/>
</dbReference>
<feature type="domain" description="Rab-GAP TBC" evidence="1">
    <location>
        <begin position="96"/>
        <end position="159"/>
    </location>
</feature>
<dbReference type="EMBL" id="SDMP01000015">
    <property type="protein sequence ID" value="RYR06809.1"/>
    <property type="molecule type" value="Genomic_DNA"/>
</dbReference>
<sequence>MHSFQISNNEDLVIESNGQQPLSTLHAVDSEIKIVSLDDDEPEFLSSNPVYESGIINQLKISDVLQPAIINTSIAQGWSANKDKVSEWLWTLHRIGMSDLLSPFVVIFEDNADAFWCFEILLRRMRENFQMEGPTRVMKQLRAIWHILEMTDKEMFAHLGL</sequence>
<dbReference type="STRING" id="3818.A0A444YXY9"/>
<dbReference type="GO" id="GO:0005096">
    <property type="term" value="F:GTPase activator activity"/>
    <property type="evidence" value="ECO:0007669"/>
    <property type="project" value="TreeGrafter"/>
</dbReference>
<evidence type="ECO:0000259" key="1">
    <source>
        <dbReference type="Pfam" id="PF00566"/>
    </source>
</evidence>
<dbReference type="Proteomes" id="UP000289738">
    <property type="component" value="Chromosome B05"/>
</dbReference>
<dbReference type="InterPro" id="IPR000195">
    <property type="entry name" value="Rab-GAP-TBC_dom"/>
</dbReference>
<protein>
    <recommendedName>
        <fullName evidence="1">Rab-GAP TBC domain-containing protein</fullName>
    </recommendedName>
</protein>
<accession>A0A444YXY9</accession>
<dbReference type="PANTHER" id="PTHR22957">
    <property type="entry name" value="TBC1 DOMAIN FAMILY MEMBER GTPASE-ACTIVATING PROTEIN"/>
    <property type="match status" value="1"/>
</dbReference>
<keyword evidence="3" id="KW-1185">Reference proteome</keyword>
<dbReference type="Pfam" id="PF00566">
    <property type="entry name" value="RabGAP-TBC"/>
    <property type="match status" value="1"/>
</dbReference>